<evidence type="ECO:0000313" key="1">
    <source>
        <dbReference type="EMBL" id="UWP82780.1"/>
    </source>
</evidence>
<dbReference type="EMBL" id="CP073720">
    <property type="protein sequence ID" value="UWP82780.1"/>
    <property type="molecule type" value="Genomic_DNA"/>
</dbReference>
<gene>
    <name evidence="1" type="ORF">Dfulv_00160</name>
</gene>
<dbReference type="RefSeq" id="WP_259860551.1">
    <property type="nucleotide sequence ID" value="NZ_BAAAST010000008.1"/>
</dbReference>
<protein>
    <submittedName>
        <fullName evidence="1">Uncharacterized protein</fullName>
    </submittedName>
</protein>
<reference evidence="1" key="1">
    <citation type="submission" date="2021-04" db="EMBL/GenBank/DDBJ databases">
        <authorList>
            <person name="Hartkoorn R.C."/>
            <person name="Beaudoing E."/>
            <person name="Hot D."/>
        </authorList>
    </citation>
    <scope>NUCLEOTIDE SEQUENCE</scope>
    <source>
        <strain evidence="1">NRRL B-16292</strain>
    </source>
</reference>
<reference evidence="1" key="2">
    <citation type="submission" date="2022-09" db="EMBL/GenBank/DDBJ databases">
        <title>Biosynthetic gene clusters of Dactylosporangioum fulvum.</title>
        <authorList>
            <person name="Caradec T."/>
        </authorList>
    </citation>
    <scope>NUCLEOTIDE SEQUENCE</scope>
    <source>
        <strain evidence="1">NRRL B-16292</strain>
    </source>
</reference>
<sequence>MAATLPGGEYLHPLLAEASDGPHTAILPEPVPDLAASALEALIFVAGPGGPWHQGWTSETYRIEARQTAADLAVVLRLNGGREDHLHWPPAVPLRSS</sequence>
<evidence type="ECO:0000313" key="2">
    <source>
        <dbReference type="Proteomes" id="UP001059617"/>
    </source>
</evidence>
<proteinExistence type="predicted"/>
<organism evidence="1 2">
    <name type="scientific">Dactylosporangium fulvum</name>
    <dbReference type="NCBI Taxonomy" id="53359"/>
    <lineage>
        <taxon>Bacteria</taxon>
        <taxon>Bacillati</taxon>
        <taxon>Actinomycetota</taxon>
        <taxon>Actinomycetes</taxon>
        <taxon>Micromonosporales</taxon>
        <taxon>Micromonosporaceae</taxon>
        <taxon>Dactylosporangium</taxon>
    </lineage>
</organism>
<dbReference type="Proteomes" id="UP001059617">
    <property type="component" value="Chromosome"/>
</dbReference>
<keyword evidence="2" id="KW-1185">Reference proteome</keyword>
<accession>A0ABY5VYP9</accession>
<name>A0ABY5VYP9_9ACTN</name>